<protein>
    <submittedName>
        <fullName evidence="2">Uncharacterized protein</fullName>
    </submittedName>
</protein>
<proteinExistence type="predicted"/>
<gene>
    <name evidence="2" type="ORF">C1Y40_00113</name>
</gene>
<evidence type="ECO:0000313" key="2">
    <source>
        <dbReference type="EMBL" id="PQM49661.1"/>
    </source>
</evidence>
<comment type="caution">
    <text evidence="2">The sequence shown here is derived from an EMBL/GenBank/DDBJ whole genome shotgun (WGS) entry which is preliminary data.</text>
</comment>
<keyword evidence="1" id="KW-0472">Membrane</keyword>
<name>A0A2S8BSP2_9MYCO</name>
<accession>A0A2S8BSP2</accession>
<feature type="transmembrane region" description="Helical" evidence="1">
    <location>
        <begin position="28"/>
        <end position="51"/>
    </location>
</feature>
<dbReference type="AlphaFoldDB" id="A0A2S8BSP2"/>
<dbReference type="EMBL" id="PPEA01000022">
    <property type="protein sequence ID" value="PQM49661.1"/>
    <property type="molecule type" value="Genomic_DNA"/>
</dbReference>
<evidence type="ECO:0000313" key="3">
    <source>
        <dbReference type="Proteomes" id="UP000238296"/>
    </source>
</evidence>
<evidence type="ECO:0000256" key="1">
    <source>
        <dbReference type="SAM" id="Phobius"/>
    </source>
</evidence>
<keyword evidence="1" id="KW-1133">Transmembrane helix</keyword>
<keyword evidence="1" id="KW-0812">Transmembrane</keyword>
<organism evidence="2 3">
    <name type="scientific">Mycobacterium talmoniae</name>
    <dbReference type="NCBI Taxonomy" id="1858794"/>
    <lineage>
        <taxon>Bacteria</taxon>
        <taxon>Bacillati</taxon>
        <taxon>Actinomycetota</taxon>
        <taxon>Actinomycetes</taxon>
        <taxon>Mycobacteriales</taxon>
        <taxon>Mycobacteriaceae</taxon>
        <taxon>Mycobacterium</taxon>
    </lineage>
</organism>
<sequence>MAAQPIGPRSAASSGHWPLGSPTYNHSYLLAGLRAGLIALVLLAIFAIIVLF</sequence>
<reference evidence="2 3" key="1">
    <citation type="journal article" date="2017" name="Int. J. Syst. Evol. Microbiol.">
        <title>Mycobacterium talmoniae sp. nov., a slowly growing mycobacterium isolated from human respiratory samples.</title>
        <authorList>
            <person name="Davidson R.M."/>
            <person name="DeGroote M.A."/>
            <person name="Marola J.L."/>
            <person name="Buss S."/>
            <person name="Jones V."/>
            <person name="McNeil M.R."/>
            <person name="Freifeld A.G."/>
            <person name="Elaine Epperson L."/>
            <person name="Hasan N.A."/>
            <person name="Jackson M."/>
            <person name="Iwen P.C."/>
            <person name="Salfinger M."/>
            <person name="Strong M."/>
        </authorList>
    </citation>
    <scope>NUCLEOTIDE SEQUENCE [LARGE SCALE GENOMIC DNA]</scope>
    <source>
        <strain evidence="2 3">ATCC BAA-2683</strain>
    </source>
</reference>
<dbReference type="Proteomes" id="UP000238296">
    <property type="component" value="Unassembled WGS sequence"/>
</dbReference>